<dbReference type="RefSeq" id="WP_025655470.1">
    <property type="nucleotide sequence ID" value="NZ_QVIA01000012.1"/>
</dbReference>
<dbReference type="InterPro" id="IPR023187">
    <property type="entry name" value="Tscrpt_reg_MarR-type_CS"/>
</dbReference>
<proteinExistence type="predicted"/>
<organism evidence="6 7">
    <name type="scientific">Hungatella hathewayi</name>
    <dbReference type="NCBI Taxonomy" id="154046"/>
    <lineage>
        <taxon>Bacteria</taxon>
        <taxon>Bacillati</taxon>
        <taxon>Bacillota</taxon>
        <taxon>Clostridia</taxon>
        <taxon>Lachnospirales</taxon>
        <taxon>Lachnospiraceae</taxon>
        <taxon>Hungatella</taxon>
    </lineage>
</organism>
<evidence type="ECO:0000259" key="5">
    <source>
        <dbReference type="PROSITE" id="PS50995"/>
    </source>
</evidence>
<reference evidence="6 7" key="1">
    <citation type="submission" date="2018-08" db="EMBL/GenBank/DDBJ databases">
        <title>A genome reference for cultivated species of the human gut microbiota.</title>
        <authorList>
            <person name="Zou Y."/>
            <person name="Xue W."/>
            <person name="Luo G."/>
        </authorList>
    </citation>
    <scope>NUCLEOTIDE SEQUENCE [LARGE SCALE GENOMIC DNA]</scope>
    <source>
        <strain evidence="6 7">AF19-21</strain>
    </source>
</reference>
<dbReference type="InterPro" id="IPR000835">
    <property type="entry name" value="HTH_MarR-typ"/>
</dbReference>
<dbReference type="PRINTS" id="PR00598">
    <property type="entry name" value="HTHMARR"/>
</dbReference>
<feature type="domain" description="HTH marR-type" evidence="5">
    <location>
        <begin position="6"/>
        <end position="184"/>
    </location>
</feature>
<gene>
    <name evidence="6" type="ORF">DWX41_12600</name>
</gene>
<dbReference type="PROSITE" id="PS50995">
    <property type="entry name" value="HTH_MARR_2"/>
    <property type="match status" value="1"/>
</dbReference>
<keyword evidence="1" id="KW-0805">Transcription regulation</keyword>
<dbReference type="InterPro" id="IPR036388">
    <property type="entry name" value="WH-like_DNA-bd_sf"/>
</dbReference>
<evidence type="ECO:0000313" key="6">
    <source>
        <dbReference type="EMBL" id="RGC31639.1"/>
    </source>
</evidence>
<dbReference type="GO" id="GO:0003677">
    <property type="term" value="F:DNA binding"/>
    <property type="evidence" value="ECO:0007669"/>
    <property type="project" value="UniProtKB-KW"/>
</dbReference>
<dbReference type="GO" id="GO:0003700">
    <property type="term" value="F:DNA-binding transcription factor activity"/>
    <property type="evidence" value="ECO:0007669"/>
    <property type="project" value="InterPro"/>
</dbReference>
<evidence type="ECO:0000256" key="4">
    <source>
        <dbReference type="SAM" id="MobiDB-lite"/>
    </source>
</evidence>
<keyword evidence="2" id="KW-0238">DNA-binding</keyword>
<evidence type="ECO:0000256" key="3">
    <source>
        <dbReference type="ARBA" id="ARBA00023163"/>
    </source>
</evidence>
<dbReference type="PANTHER" id="PTHR42756:SF1">
    <property type="entry name" value="TRANSCRIPTIONAL REPRESSOR OF EMRAB OPERON"/>
    <property type="match status" value="1"/>
</dbReference>
<feature type="compositionally biased region" description="Basic and acidic residues" evidence="4">
    <location>
        <begin position="57"/>
        <end position="80"/>
    </location>
</feature>
<dbReference type="Gene3D" id="1.10.10.10">
    <property type="entry name" value="Winged helix-like DNA-binding domain superfamily/Winged helix DNA-binding domain"/>
    <property type="match status" value="1"/>
</dbReference>
<evidence type="ECO:0000256" key="1">
    <source>
        <dbReference type="ARBA" id="ARBA00023015"/>
    </source>
</evidence>
<dbReference type="PANTHER" id="PTHR42756">
    <property type="entry name" value="TRANSCRIPTIONAL REGULATOR, MARR"/>
    <property type="match status" value="1"/>
</dbReference>
<evidence type="ECO:0000313" key="7">
    <source>
        <dbReference type="Proteomes" id="UP000261111"/>
    </source>
</evidence>
<evidence type="ECO:0000256" key="2">
    <source>
        <dbReference type="ARBA" id="ARBA00023125"/>
    </source>
</evidence>
<comment type="caution">
    <text evidence="6">The sequence shown here is derived from an EMBL/GenBank/DDBJ whole genome shotgun (WGS) entry which is preliminary data.</text>
</comment>
<protein>
    <submittedName>
        <fullName evidence="6">MarR family transcriptional regulator</fullName>
    </submittedName>
</protein>
<keyword evidence="3" id="KW-0804">Transcription</keyword>
<dbReference type="SUPFAM" id="SSF46785">
    <property type="entry name" value="Winged helix' DNA-binding domain"/>
    <property type="match status" value="1"/>
</dbReference>
<accession>A0A3E2WWQ7</accession>
<sequence length="188" mass="21268">MEKTIDELLFEKLTLFFRNMRPDGPGGHRGHDGRGPGFGGPGFHGEHFRHPGPPEPPHSEMRGLGRGPLHEGPPDRKGPLGRERVLRIILEHEDGIRQKQIAKELGINPSSMSELIYKLESDGYLERRVDESDKRATLIFLTEKGKARAFEVQDEQAEQMQFLFHNLSEDEKMSLLALLEKLTAPAED</sequence>
<dbReference type="Proteomes" id="UP000261111">
    <property type="component" value="Unassembled WGS sequence"/>
</dbReference>
<dbReference type="InterPro" id="IPR036390">
    <property type="entry name" value="WH_DNA-bd_sf"/>
</dbReference>
<name>A0A3E2WWQ7_9FIRM</name>
<dbReference type="PROSITE" id="PS01117">
    <property type="entry name" value="HTH_MARR_1"/>
    <property type="match status" value="1"/>
</dbReference>
<feature type="region of interest" description="Disordered" evidence="4">
    <location>
        <begin position="22"/>
        <end position="80"/>
    </location>
</feature>
<dbReference type="GeneID" id="93333512"/>
<dbReference type="SMART" id="SM00347">
    <property type="entry name" value="HTH_MARR"/>
    <property type="match status" value="1"/>
</dbReference>
<dbReference type="Pfam" id="PF01047">
    <property type="entry name" value="MarR"/>
    <property type="match status" value="1"/>
</dbReference>
<dbReference type="EMBL" id="QVIA01000012">
    <property type="protein sequence ID" value="RGC31639.1"/>
    <property type="molecule type" value="Genomic_DNA"/>
</dbReference>
<dbReference type="AlphaFoldDB" id="A0A3E2WWQ7"/>